<dbReference type="FunFam" id="3.80.10.10:FF:001347">
    <property type="entry name" value="LRR receptor-like serine/threonine-protein kinase GSO2"/>
    <property type="match status" value="1"/>
</dbReference>
<reference evidence="13" key="1">
    <citation type="submission" date="2018-08" db="EMBL/GenBank/DDBJ databases">
        <authorList>
            <person name="Rossello M."/>
        </authorList>
    </citation>
    <scope>NUCLEOTIDE SEQUENCE [LARGE SCALE GENOMIC DNA]</scope>
    <source>
        <strain evidence="13">cv. Chinese Spring</strain>
    </source>
</reference>
<dbReference type="STRING" id="4565.A0A3B6NKM8"/>
<comment type="subcellular location">
    <subcellularLocation>
        <location evidence="1">Cell membrane</location>
        <topology evidence="1">Single-pass type I membrane protein</topology>
    </subcellularLocation>
</comment>
<keyword evidence="10" id="KW-0675">Receptor</keyword>
<dbReference type="GO" id="GO:0005886">
    <property type="term" value="C:plasma membrane"/>
    <property type="evidence" value="ECO:0007669"/>
    <property type="project" value="UniProtKB-SubCell"/>
</dbReference>
<keyword evidence="8" id="KW-1133">Transmembrane helix</keyword>
<evidence type="ECO:0000256" key="10">
    <source>
        <dbReference type="ARBA" id="ARBA00023170"/>
    </source>
</evidence>
<proteinExistence type="inferred from homology"/>
<evidence type="ECO:0000256" key="8">
    <source>
        <dbReference type="ARBA" id="ARBA00022989"/>
    </source>
</evidence>
<accession>A0A3B6NKM8</accession>
<keyword evidence="6" id="KW-0732">Signal</keyword>
<evidence type="ECO:0000313" key="14">
    <source>
        <dbReference type="Proteomes" id="UP000019116"/>
    </source>
</evidence>
<evidence type="ECO:0000256" key="3">
    <source>
        <dbReference type="ARBA" id="ARBA00022475"/>
    </source>
</evidence>
<comment type="similarity">
    <text evidence="2">Belongs to the RLP family.</text>
</comment>
<evidence type="ECO:0000256" key="5">
    <source>
        <dbReference type="ARBA" id="ARBA00022692"/>
    </source>
</evidence>
<dbReference type="EnsemblPlants" id="TraesCS6A02G044200.1">
    <property type="protein sequence ID" value="TraesCS6A02G044200.1.cds1"/>
    <property type="gene ID" value="TraesCS6A02G044200"/>
</dbReference>
<dbReference type="FunFam" id="3.80.10.10:FF:000649">
    <property type="entry name" value="Leucine Rich Repeat family protein"/>
    <property type="match status" value="1"/>
</dbReference>
<dbReference type="InterPro" id="IPR032675">
    <property type="entry name" value="LRR_dom_sf"/>
</dbReference>
<keyword evidence="14" id="KW-1185">Reference proteome</keyword>
<organism evidence="13">
    <name type="scientific">Triticum aestivum</name>
    <name type="common">Wheat</name>
    <dbReference type="NCBI Taxonomy" id="4565"/>
    <lineage>
        <taxon>Eukaryota</taxon>
        <taxon>Viridiplantae</taxon>
        <taxon>Streptophyta</taxon>
        <taxon>Embryophyta</taxon>
        <taxon>Tracheophyta</taxon>
        <taxon>Spermatophyta</taxon>
        <taxon>Magnoliopsida</taxon>
        <taxon>Liliopsida</taxon>
        <taxon>Poales</taxon>
        <taxon>Poaceae</taxon>
        <taxon>BOP clade</taxon>
        <taxon>Pooideae</taxon>
        <taxon>Triticodae</taxon>
        <taxon>Triticeae</taxon>
        <taxon>Triticinae</taxon>
        <taxon>Triticum</taxon>
    </lineage>
</organism>
<dbReference type="SUPFAM" id="SSF52058">
    <property type="entry name" value="L domain-like"/>
    <property type="match status" value="2"/>
</dbReference>
<sequence length="431" mass="47974">MSGVNLSTIVHWLPSVNMLPTLKVLRVTNCLLKSSPDSLLLSNLTSLETLDLSENHLHKHSRPNWFWDLTSLTYLGISGNGFYGPFPDGIGNMTSIVELDLSDNNLVGMIPSNMKNLCKLERLVSFSNNINGSKAELFHRLPSGSRNKLQWLSLQYNNLTGSLPTAPVESLSNLSWLYLAHNSLTGHVPVWIGELKQLIILDLRSNNLNGVIHEGHLSRLGRLEELRLSDNSIAITVSPAWVPPFSLKWIHLRSCQLGPKFPMWLRWQTQVWSLDISNTSINDMVPGWFWIAASSAEFLNIRNNQITGVLPSTMEFMRATNMDCSSNQLTGPIPKLPITLTDLDLSRNNLVGPLPLDFGAPGLETLVLYNNMISGAIPSSLCRLRSLWLLDLSSNNLNGSITDCLVNKSSTNMTDLTLSIVNLSLRNNNLW</sequence>
<dbReference type="InterPro" id="IPR055414">
    <property type="entry name" value="LRR_R13L4/SHOC2-like"/>
</dbReference>
<keyword evidence="11" id="KW-0325">Glycoprotein</keyword>
<keyword evidence="7" id="KW-0677">Repeat</keyword>
<reference evidence="13" key="2">
    <citation type="submission" date="2018-10" db="UniProtKB">
        <authorList>
            <consortium name="EnsemblPlants"/>
        </authorList>
    </citation>
    <scope>IDENTIFICATION</scope>
</reference>
<evidence type="ECO:0000256" key="7">
    <source>
        <dbReference type="ARBA" id="ARBA00022737"/>
    </source>
</evidence>
<name>A0A3B6NKM8_WHEAT</name>
<evidence type="ECO:0000256" key="4">
    <source>
        <dbReference type="ARBA" id="ARBA00022614"/>
    </source>
</evidence>
<evidence type="ECO:0000256" key="1">
    <source>
        <dbReference type="ARBA" id="ARBA00004251"/>
    </source>
</evidence>
<dbReference type="OMA" id="SWLYLAH"/>
<dbReference type="Proteomes" id="UP000019116">
    <property type="component" value="Chromosome 6A"/>
</dbReference>
<dbReference type="Pfam" id="PF13855">
    <property type="entry name" value="LRR_8"/>
    <property type="match status" value="1"/>
</dbReference>
<keyword evidence="5" id="KW-0812">Transmembrane</keyword>
<dbReference type="PANTHER" id="PTHR48063:SF89">
    <property type="entry name" value="LEUCINE-RICH REPEAT-CONTAINING N-TERMINAL PLANT-TYPE DOMAIN-CONTAINING PROTEIN"/>
    <property type="match status" value="1"/>
</dbReference>
<evidence type="ECO:0000256" key="9">
    <source>
        <dbReference type="ARBA" id="ARBA00023136"/>
    </source>
</evidence>
<dbReference type="InterPro" id="IPR001611">
    <property type="entry name" value="Leu-rich_rpt"/>
</dbReference>
<dbReference type="SMART" id="SM00369">
    <property type="entry name" value="LRR_TYP"/>
    <property type="match status" value="6"/>
</dbReference>
<dbReference type="Pfam" id="PF00560">
    <property type="entry name" value="LRR_1"/>
    <property type="match status" value="1"/>
</dbReference>
<dbReference type="InterPro" id="IPR046956">
    <property type="entry name" value="RLP23-like"/>
</dbReference>
<dbReference type="Pfam" id="PF23598">
    <property type="entry name" value="LRR_14"/>
    <property type="match status" value="1"/>
</dbReference>
<evidence type="ECO:0000313" key="13">
    <source>
        <dbReference type="EnsemblPlants" id="TraesCS6A02G044200.1.cds1"/>
    </source>
</evidence>
<dbReference type="SMR" id="A0A3B6NKM8"/>
<evidence type="ECO:0000256" key="11">
    <source>
        <dbReference type="ARBA" id="ARBA00023180"/>
    </source>
</evidence>
<evidence type="ECO:0000256" key="2">
    <source>
        <dbReference type="ARBA" id="ARBA00009592"/>
    </source>
</evidence>
<dbReference type="Gramene" id="TraesMAC6A03G03247100.1">
    <property type="protein sequence ID" value="TraesMAC6A03G03247100.1.CDS1"/>
    <property type="gene ID" value="TraesMAC6A03G03247100"/>
</dbReference>
<dbReference type="OrthoDB" id="749832at2759"/>
<keyword evidence="9" id="KW-0472">Membrane</keyword>
<dbReference type="PANTHER" id="PTHR48063">
    <property type="entry name" value="LRR RECEPTOR-LIKE KINASE"/>
    <property type="match status" value="1"/>
</dbReference>
<evidence type="ECO:0000259" key="12">
    <source>
        <dbReference type="Pfam" id="PF23598"/>
    </source>
</evidence>
<feature type="domain" description="Disease resistance R13L4/SHOC-2-like LRR" evidence="12">
    <location>
        <begin position="15"/>
        <end position="227"/>
    </location>
</feature>
<keyword evidence="3" id="KW-1003">Cell membrane</keyword>
<protein>
    <recommendedName>
        <fullName evidence="12">Disease resistance R13L4/SHOC-2-like LRR domain-containing protein</fullName>
    </recommendedName>
</protein>
<dbReference type="Gramene" id="TraesCS6A02G044200.1">
    <property type="protein sequence ID" value="TraesCS6A02G044200.1.cds1"/>
    <property type="gene ID" value="TraesCS6A02G044200"/>
</dbReference>
<dbReference type="Gene3D" id="3.80.10.10">
    <property type="entry name" value="Ribonuclease Inhibitor"/>
    <property type="match status" value="2"/>
</dbReference>
<dbReference type="Gramene" id="TraesLAC6A03G03203320.1">
    <property type="protein sequence ID" value="TraesLAC6A03G03203320.1.CDS1"/>
    <property type="gene ID" value="TraesLAC6A03G03203320"/>
</dbReference>
<dbReference type="AlphaFoldDB" id="A0A3B6NKM8"/>
<evidence type="ECO:0000256" key="6">
    <source>
        <dbReference type="ARBA" id="ARBA00022729"/>
    </source>
</evidence>
<dbReference type="InterPro" id="IPR003591">
    <property type="entry name" value="Leu-rich_rpt_typical-subtyp"/>
</dbReference>
<dbReference type="Gramene" id="TraesCS6A03G0100000.1">
    <property type="protein sequence ID" value="TraesCS6A03G0100000.1.CDS1"/>
    <property type="gene ID" value="TraesCS6A03G0100000"/>
</dbReference>
<dbReference type="PaxDb" id="4565-Traes_6AS_F292A3309.1"/>
<keyword evidence="4" id="KW-0433">Leucine-rich repeat</keyword>